<gene>
    <name evidence="4" type="ORF">UFOPK1951_00090</name>
    <name evidence="3" type="ORF">UFOPK4182_00129</name>
</gene>
<sequence>MDPMNKPEWFQLAESDVQVPRPKVKNGFRALALSIPLMAIGIGVVVAQASDESPAVTETTSIAATSTQQLSPSIAQPAIAKPPVGGGDEDDDFGEDD</sequence>
<keyword evidence="2" id="KW-0472">Membrane</keyword>
<keyword evidence="2" id="KW-0812">Transmembrane</keyword>
<evidence type="ECO:0000313" key="4">
    <source>
        <dbReference type="EMBL" id="CAB4619471.1"/>
    </source>
</evidence>
<dbReference type="EMBL" id="CAEUNI010000006">
    <property type="protein sequence ID" value="CAB4370496.1"/>
    <property type="molecule type" value="Genomic_DNA"/>
</dbReference>
<dbReference type="AlphaFoldDB" id="A0A6J6HZF7"/>
<dbReference type="EMBL" id="CAEZVH010000004">
    <property type="protein sequence ID" value="CAB4619471.1"/>
    <property type="molecule type" value="Genomic_DNA"/>
</dbReference>
<keyword evidence="2" id="KW-1133">Transmembrane helix</keyword>
<evidence type="ECO:0000256" key="2">
    <source>
        <dbReference type="SAM" id="Phobius"/>
    </source>
</evidence>
<accession>A0A6J6HZF7</accession>
<feature type="compositionally biased region" description="Acidic residues" evidence="1">
    <location>
        <begin position="87"/>
        <end position="97"/>
    </location>
</feature>
<protein>
    <submittedName>
        <fullName evidence="4">Unannotated protein</fullName>
    </submittedName>
</protein>
<reference evidence="4" key="1">
    <citation type="submission" date="2020-05" db="EMBL/GenBank/DDBJ databases">
        <authorList>
            <person name="Chiriac C."/>
            <person name="Salcher M."/>
            <person name="Ghai R."/>
            <person name="Kavagutti S V."/>
        </authorList>
    </citation>
    <scope>NUCLEOTIDE SEQUENCE</scope>
</reference>
<organism evidence="4">
    <name type="scientific">freshwater metagenome</name>
    <dbReference type="NCBI Taxonomy" id="449393"/>
    <lineage>
        <taxon>unclassified sequences</taxon>
        <taxon>metagenomes</taxon>
        <taxon>ecological metagenomes</taxon>
    </lineage>
</organism>
<feature type="transmembrane region" description="Helical" evidence="2">
    <location>
        <begin position="30"/>
        <end position="49"/>
    </location>
</feature>
<evidence type="ECO:0000313" key="3">
    <source>
        <dbReference type="EMBL" id="CAB4370496.1"/>
    </source>
</evidence>
<proteinExistence type="predicted"/>
<feature type="region of interest" description="Disordered" evidence="1">
    <location>
        <begin position="64"/>
        <end position="97"/>
    </location>
</feature>
<feature type="compositionally biased region" description="Polar residues" evidence="1">
    <location>
        <begin position="64"/>
        <end position="74"/>
    </location>
</feature>
<name>A0A6J6HZF7_9ZZZZ</name>
<evidence type="ECO:0000256" key="1">
    <source>
        <dbReference type="SAM" id="MobiDB-lite"/>
    </source>
</evidence>